<dbReference type="OrthoDB" id="9779128at2"/>
<dbReference type="PANTHER" id="PTHR34183:SF1">
    <property type="entry name" value="ENDOLYTIC PEPTIDOGLYCAN TRANSGLYCOSYLASE RLPA"/>
    <property type="match status" value="1"/>
</dbReference>
<evidence type="ECO:0000256" key="1">
    <source>
        <dbReference type="ARBA" id="ARBA00023239"/>
    </source>
</evidence>
<evidence type="ECO:0000256" key="2">
    <source>
        <dbReference type="ARBA" id="ARBA00023316"/>
    </source>
</evidence>
<dbReference type="InterPro" id="IPR009009">
    <property type="entry name" value="RlpA-like_DPBB"/>
</dbReference>
<dbReference type="HAMAP" id="MF_02071">
    <property type="entry name" value="RlpA"/>
    <property type="match status" value="1"/>
</dbReference>
<dbReference type="CDD" id="cd22268">
    <property type="entry name" value="DPBB_RlpA-like"/>
    <property type="match status" value="1"/>
</dbReference>
<keyword evidence="2 3" id="KW-0961">Cell wall biogenesis/degradation</keyword>
<feature type="signal peptide" evidence="3">
    <location>
        <begin position="1"/>
        <end position="24"/>
    </location>
</feature>
<dbReference type="RefSeq" id="WP_095621613.1">
    <property type="nucleotide sequence ID" value="NZ_NSKB01000005.1"/>
</dbReference>
<dbReference type="SUPFAM" id="SSF50685">
    <property type="entry name" value="Barwin-like endoglucanases"/>
    <property type="match status" value="1"/>
</dbReference>
<protein>
    <recommendedName>
        <fullName evidence="3">Endolytic peptidoglycan transglycosylase RlpA</fullName>
        <ecNumber evidence="3">4.2.2.-</ecNumber>
    </recommendedName>
</protein>
<dbReference type="EC" id="4.2.2.-" evidence="3"/>
<comment type="similarity">
    <text evidence="3 4">Belongs to the RlpA family.</text>
</comment>
<dbReference type="GO" id="GO:0008932">
    <property type="term" value="F:lytic endotransglycosylase activity"/>
    <property type="evidence" value="ECO:0007669"/>
    <property type="project" value="UniProtKB-UniRule"/>
</dbReference>
<dbReference type="EMBL" id="NSKB01000005">
    <property type="protein sequence ID" value="PAU76144.1"/>
    <property type="molecule type" value="Genomic_DNA"/>
</dbReference>
<dbReference type="InterPro" id="IPR034718">
    <property type="entry name" value="RlpA"/>
</dbReference>
<comment type="function">
    <text evidence="3">Lytic transglycosylase with a strong preference for naked glycan strands that lack stem peptides.</text>
</comment>
<keyword evidence="6" id="KW-0449">Lipoprotein</keyword>
<feature type="chain" id="PRO_5013406262" description="Endolytic peptidoglycan transglycosylase RlpA" evidence="3">
    <location>
        <begin position="25"/>
        <end position="129"/>
    </location>
</feature>
<dbReference type="GO" id="GO:0000270">
    <property type="term" value="P:peptidoglycan metabolic process"/>
    <property type="evidence" value="ECO:0007669"/>
    <property type="project" value="UniProtKB-UniRule"/>
</dbReference>
<evidence type="ECO:0000313" key="7">
    <source>
        <dbReference type="Proteomes" id="UP000217771"/>
    </source>
</evidence>
<proteinExistence type="inferred from homology"/>
<sequence length="129" mass="13895" precursor="true">MGRQSRLLLTCCLTALLTVGYAHAHPADPDETQLGIASYYSDRFQGATTASGDPFDQQALTAAHPTLPLGTTVVVTRPDTGKEVEVLINDRGPFIDGRIIDLSKRAARKLDMLHRGVARVEVTPIATPN</sequence>
<dbReference type="InterPro" id="IPR012997">
    <property type="entry name" value="RplA"/>
</dbReference>
<evidence type="ECO:0000256" key="4">
    <source>
        <dbReference type="RuleBase" id="RU003495"/>
    </source>
</evidence>
<gene>
    <name evidence="3" type="primary">rlpA</name>
    <name evidence="6" type="ORF">CK498_14735</name>
</gene>
<organism evidence="6 7">
    <name type="scientific">Halomonas salipaludis</name>
    <dbReference type="NCBI Taxonomy" id="2032625"/>
    <lineage>
        <taxon>Bacteria</taxon>
        <taxon>Pseudomonadati</taxon>
        <taxon>Pseudomonadota</taxon>
        <taxon>Gammaproteobacteria</taxon>
        <taxon>Oceanospirillales</taxon>
        <taxon>Halomonadaceae</taxon>
        <taxon>Halomonas</taxon>
    </lineage>
</organism>
<dbReference type="Gene3D" id="2.40.40.10">
    <property type="entry name" value="RlpA-like domain"/>
    <property type="match status" value="1"/>
</dbReference>
<keyword evidence="1 3" id="KW-0456">Lyase</keyword>
<accession>A0A2A2EUK2</accession>
<dbReference type="Pfam" id="PF03330">
    <property type="entry name" value="DPBB_1"/>
    <property type="match status" value="1"/>
</dbReference>
<evidence type="ECO:0000259" key="5">
    <source>
        <dbReference type="Pfam" id="PF03330"/>
    </source>
</evidence>
<dbReference type="Proteomes" id="UP000217771">
    <property type="component" value="Unassembled WGS sequence"/>
</dbReference>
<dbReference type="GO" id="GO:0071555">
    <property type="term" value="P:cell wall organization"/>
    <property type="evidence" value="ECO:0007669"/>
    <property type="project" value="UniProtKB-KW"/>
</dbReference>
<keyword evidence="3" id="KW-0732">Signal</keyword>
<reference evidence="6 7" key="1">
    <citation type="submission" date="2017-08" db="EMBL/GenBank/DDBJ databases">
        <title>Halomonas alkalisoli sp. nov., isolated from saline alkaline soil.</title>
        <authorList>
            <person name="Wang D."/>
            <person name="Zhang G."/>
        </authorList>
    </citation>
    <scope>NUCLEOTIDE SEQUENCE [LARGE SCALE GENOMIC DNA]</scope>
    <source>
        <strain evidence="6 7">WRN001</strain>
    </source>
</reference>
<name>A0A2A2EUK2_9GAMM</name>
<feature type="domain" description="RlpA-like protein double-psi beta-barrel" evidence="5">
    <location>
        <begin position="34"/>
        <end position="122"/>
    </location>
</feature>
<dbReference type="NCBIfam" id="TIGR00413">
    <property type="entry name" value="rlpA"/>
    <property type="match status" value="1"/>
</dbReference>
<comment type="caution">
    <text evidence="6">The sequence shown here is derived from an EMBL/GenBank/DDBJ whole genome shotgun (WGS) entry which is preliminary data.</text>
</comment>
<dbReference type="InterPro" id="IPR036908">
    <property type="entry name" value="RlpA-like_sf"/>
</dbReference>
<dbReference type="AlphaFoldDB" id="A0A2A2EUK2"/>
<evidence type="ECO:0000256" key="3">
    <source>
        <dbReference type="HAMAP-Rule" id="MF_02071"/>
    </source>
</evidence>
<evidence type="ECO:0000313" key="6">
    <source>
        <dbReference type="EMBL" id="PAU76144.1"/>
    </source>
</evidence>
<keyword evidence="7" id="KW-1185">Reference proteome</keyword>
<dbReference type="PANTHER" id="PTHR34183">
    <property type="entry name" value="ENDOLYTIC PEPTIDOGLYCAN TRANSGLYCOSYLASE RLPA"/>
    <property type="match status" value="1"/>
</dbReference>